<dbReference type="GO" id="GO:0030335">
    <property type="term" value="P:positive regulation of cell migration"/>
    <property type="evidence" value="ECO:0007669"/>
    <property type="project" value="TreeGrafter"/>
</dbReference>
<keyword evidence="12" id="KW-1185">Reference proteome</keyword>
<dbReference type="InterPro" id="IPR001811">
    <property type="entry name" value="Chemokine_IL8-like_dom"/>
</dbReference>
<protein>
    <recommendedName>
        <fullName evidence="9">C-C motif chemokine</fullName>
    </recommendedName>
</protein>
<dbReference type="GO" id="GO:0005615">
    <property type="term" value="C:extracellular space"/>
    <property type="evidence" value="ECO:0007669"/>
    <property type="project" value="UniProtKB-KW"/>
</dbReference>
<dbReference type="STRING" id="9986.ENSOCUP00000011538"/>
<dbReference type="CDD" id="cd00272">
    <property type="entry name" value="Chemokine_CC"/>
    <property type="match status" value="1"/>
</dbReference>
<dbReference type="EMBL" id="AAGW02039168">
    <property type="status" value="NOT_ANNOTATED_CDS"/>
    <property type="molecule type" value="Genomic_DNA"/>
</dbReference>
<dbReference type="GO" id="GO:0006954">
    <property type="term" value="P:inflammatory response"/>
    <property type="evidence" value="ECO:0007669"/>
    <property type="project" value="UniProtKB-KW"/>
</dbReference>
<evidence type="ECO:0000256" key="4">
    <source>
        <dbReference type="ARBA" id="ARBA00022514"/>
    </source>
</evidence>
<dbReference type="InterPro" id="IPR036048">
    <property type="entry name" value="Interleukin_8-like_sf"/>
</dbReference>
<evidence type="ECO:0000256" key="5">
    <source>
        <dbReference type="ARBA" id="ARBA00022525"/>
    </source>
</evidence>
<evidence type="ECO:0000259" key="10">
    <source>
        <dbReference type="SMART" id="SM00199"/>
    </source>
</evidence>
<dbReference type="Proteomes" id="UP000001811">
    <property type="component" value="Chromosome 19"/>
</dbReference>
<proteinExistence type="inferred from homology"/>
<feature type="domain" description="Chemokine interleukin-8-like" evidence="10">
    <location>
        <begin position="31"/>
        <end position="89"/>
    </location>
</feature>
<keyword evidence="5 9" id="KW-0964">Secreted</keyword>
<dbReference type="SMR" id="G1T5C3"/>
<keyword evidence="8" id="KW-0395">Inflammatory response</keyword>
<dbReference type="PANTHER" id="PTHR12015:SF209">
    <property type="entry name" value="C-C MOTIF CHEMOKINE 8"/>
    <property type="match status" value="1"/>
</dbReference>
<comment type="similarity">
    <text evidence="2 9">Belongs to the intercrine beta (chemokine CC) family.</text>
</comment>
<dbReference type="PANTHER" id="PTHR12015">
    <property type="entry name" value="SMALL INDUCIBLE CYTOKINE A"/>
    <property type="match status" value="1"/>
</dbReference>
<dbReference type="FunFam" id="2.40.50.40:FF:000002">
    <property type="entry name" value="C-C motif chemokine"/>
    <property type="match status" value="1"/>
</dbReference>
<dbReference type="GO" id="GO:0061844">
    <property type="term" value="P:antimicrobial humoral immune response mediated by antimicrobial peptide"/>
    <property type="evidence" value="ECO:0007669"/>
    <property type="project" value="TreeGrafter"/>
</dbReference>
<dbReference type="Bgee" id="ENSOCUG00000013412">
    <property type="expression patterns" value="Expressed in blood and 15 other cell types or tissues"/>
</dbReference>
<keyword evidence="6 9" id="KW-0732">Signal</keyword>
<keyword evidence="3 9" id="KW-0145">Chemotaxis</keyword>
<evidence type="ECO:0000256" key="2">
    <source>
        <dbReference type="ARBA" id="ARBA00010868"/>
    </source>
</evidence>
<evidence type="ECO:0000256" key="6">
    <source>
        <dbReference type="ARBA" id="ARBA00022729"/>
    </source>
</evidence>
<accession>G1T5C3</accession>
<evidence type="ECO:0000256" key="3">
    <source>
        <dbReference type="ARBA" id="ARBA00022500"/>
    </source>
</evidence>
<dbReference type="OrthoDB" id="9930747at2759"/>
<reference evidence="11" key="2">
    <citation type="submission" date="2025-08" db="UniProtKB">
        <authorList>
            <consortium name="Ensembl"/>
        </authorList>
    </citation>
    <scope>IDENTIFICATION</scope>
    <source>
        <strain evidence="11">Thorbecke</strain>
    </source>
</reference>
<evidence type="ECO:0000256" key="8">
    <source>
        <dbReference type="ARBA" id="ARBA00023198"/>
    </source>
</evidence>
<dbReference type="SMART" id="SM00199">
    <property type="entry name" value="SCY"/>
    <property type="match status" value="1"/>
</dbReference>
<dbReference type="InterPro" id="IPR039809">
    <property type="entry name" value="Chemokine_b/g/d"/>
</dbReference>
<dbReference type="PROSITE" id="PS51257">
    <property type="entry name" value="PROKAR_LIPOPROTEIN"/>
    <property type="match status" value="1"/>
</dbReference>
<reference evidence="11" key="3">
    <citation type="submission" date="2025-09" db="UniProtKB">
        <authorList>
            <consortium name="Ensembl"/>
        </authorList>
    </citation>
    <scope>IDENTIFICATION</scope>
    <source>
        <strain evidence="11">Thorbecke</strain>
    </source>
</reference>
<dbReference type="InterPro" id="IPR000827">
    <property type="entry name" value="Chemokine_CC_CS"/>
</dbReference>
<dbReference type="KEGG" id="ocu:103351517"/>
<dbReference type="PaxDb" id="9986-ENSOCUP00000011538"/>
<evidence type="ECO:0000313" key="11">
    <source>
        <dbReference type="Ensembl" id="ENSOCUP00000011538.3"/>
    </source>
</evidence>
<dbReference type="eggNOG" id="ENOG502S776">
    <property type="taxonomic scope" value="Eukaryota"/>
</dbReference>
<dbReference type="Ensembl" id="ENSOCUT00000013408.3">
    <property type="protein sequence ID" value="ENSOCUP00000011538.3"/>
    <property type="gene ID" value="ENSOCUG00000013412.3"/>
</dbReference>
<gene>
    <name evidence="11" type="primary">LOC103351517</name>
</gene>
<comment type="subcellular location">
    <subcellularLocation>
        <location evidence="1 9">Secreted</location>
    </subcellularLocation>
</comment>
<dbReference type="InParanoid" id="G1T5C3"/>
<dbReference type="AlphaFoldDB" id="G1T5C3"/>
<name>G1T5C3_RABIT</name>
<evidence type="ECO:0000256" key="1">
    <source>
        <dbReference type="ARBA" id="ARBA00004613"/>
    </source>
</evidence>
<dbReference type="Pfam" id="PF00048">
    <property type="entry name" value="IL8"/>
    <property type="match status" value="1"/>
</dbReference>
<dbReference type="Gene3D" id="2.40.50.40">
    <property type="match status" value="1"/>
</dbReference>
<dbReference type="GO" id="GO:0048245">
    <property type="term" value="P:eosinophil chemotaxis"/>
    <property type="evidence" value="ECO:0007669"/>
    <property type="project" value="TreeGrafter"/>
</dbReference>
<evidence type="ECO:0000256" key="9">
    <source>
        <dbReference type="RuleBase" id="RU361150"/>
    </source>
</evidence>
<sequence>MKVSAALLCLLLLAAACSSQALAQTETKPALTACCFSFVRKRIPLQRLVSYRKTSKACVKEAVIFRTRRDQELCADPMQKWVQDTMRVLDGNVTP</sequence>
<evidence type="ECO:0000313" key="12">
    <source>
        <dbReference type="Proteomes" id="UP000001811"/>
    </source>
</evidence>
<dbReference type="GO" id="GO:0048020">
    <property type="term" value="F:CCR chemokine receptor binding"/>
    <property type="evidence" value="ECO:0007669"/>
    <property type="project" value="TreeGrafter"/>
</dbReference>
<evidence type="ECO:0000256" key="7">
    <source>
        <dbReference type="ARBA" id="ARBA00023157"/>
    </source>
</evidence>
<dbReference type="HOGENOM" id="CLU_141716_1_0_1"/>
<feature type="chain" id="PRO_5023970540" description="C-C motif chemokine" evidence="9">
    <location>
        <begin position="24"/>
        <end position="95"/>
    </location>
</feature>
<keyword evidence="7" id="KW-1015">Disulfide bond</keyword>
<dbReference type="GO" id="GO:0008009">
    <property type="term" value="F:chemokine activity"/>
    <property type="evidence" value="ECO:0007669"/>
    <property type="project" value="InterPro"/>
</dbReference>
<dbReference type="GO" id="GO:0070098">
    <property type="term" value="P:chemokine-mediated signaling pathway"/>
    <property type="evidence" value="ECO:0007669"/>
    <property type="project" value="TreeGrafter"/>
</dbReference>
<dbReference type="GeneTree" id="ENSGT01130000278316"/>
<keyword evidence="4 9" id="KW-0202">Cytokine</keyword>
<organism evidence="11 12">
    <name type="scientific">Oryctolagus cuniculus</name>
    <name type="common">Rabbit</name>
    <dbReference type="NCBI Taxonomy" id="9986"/>
    <lineage>
        <taxon>Eukaryota</taxon>
        <taxon>Metazoa</taxon>
        <taxon>Chordata</taxon>
        <taxon>Craniata</taxon>
        <taxon>Vertebrata</taxon>
        <taxon>Euteleostomi</taxon>
        <taxon>Mammalia</taxon>
        <taxon>Eutheria</taxon>
        <taxon>Euarchontoglires</taxon>
        <taxon>Glires</taxon>
        <taxon>Lagomorpha</taxon>
        <taxon>Leporidae</taxon>
        <taxon>Oryctolagus</taxon>
    </lineage>
</organism>
<dbReference type="GeneID" id="103351517"/>
<feature type="signal peptide" evidence="9">
    <location>
        <begin position="1"/>
        <end position="23"/>
    </location>
</feature>
<dbReference type="PROSITE" id="PS00472">
    <property type="entry name" value="SMALL_CYTOKINES_CC"/>
    <property type="match status" value="1"/>
</dbReference>
<dbReference type="SUPFAM" id="SSF54117">
    <property type="entry name" value="Interleukin 8-like chemokines"/>
    <property type="match status" value="1"/>
</dbReference>
<reference evidence="11 12" key="1">
    <citation type="journal article" date="2011" name="Nature">
        <title>A high-resolution map of human evolutionary constraint using 29 mammals.</title>
        <authorList>
            <person name="Lindblad-Toh K."/>
            <person name="Garber M."/>
            <person name="Zuk O."/>
            <person name="Lin M.F."/>
            <person name="Parker B.J."/>
            <person name="Washietl S."/>
            <person name="Kheradpour P."/>
            <person name="Ernst J."/>
            <person name="Jordan G."/>
            <person name="Mauceli E."/>
            <person name="Ward L.D."/>
            <person name="Lowe C.B."/>
            <person name="Holloway A.K."/>
            <person name="Clamp M."/>
            <person name="Gnerre S."/>
            <person name="Alfoldi J."/>
            <person name="Beal K."/>
            <person name="Chang J."/>
            <person name="Clawson H."/>
            <person name="Cuff J."/>
            <person name="Di Palma F."/>
            <person name="Fitzgerald S."/>
            <person name="Flicek P."/>
            <person name="Guttman M."/>
            <person name="Hubisz M.J."/>
            <person name="Jaffe D.B."/>
            <person name="Jungreis I."/>
            <person name="Kent W.J."/>
            <person name="Kostka D."/>
            <person name="Lara M."/>
            <person name="Martins A.L."/>
            <person name="Massingham T."/>
            <person name="Moltke I."/>
            <person name="Raney B.J."/>
            <person name="Rasmussen M.D."/>
            <person name="Robinson J."/>
            <person name="Stark A."/>
            <person name="Vilella A.J."/>
            <person name="Wen J."/>
            <person name="Xie X."/>
            <person name="Zody M.C."/>
            <person name="Baldwin J."/>
            <person name="Bloom T."/>
            <person name="Chin C.W."/>
            <person name="Heiman D."/>
            <person name="Nicol R."/>
            <person name="Nusbaum C."/>
            <person name="Young S."/>
            <person name="Wilkinson J."/>
            <person name="Worley K.C."/>
            <person name="Kovar C.L."/>
            <person name="Muzny D.M."/>
            <person name="Gibbs R.A."/>
            <person name="Cree A."/>
            <person name="Dihn H.H."/>
            <person name="Fowler G."/>
            <person name="Jhangiani S."/>
            <person name="Joshi V."/>
            <person name="Lee S."/>
            <person name="Lewis L.R."/>
            <person name="Nazareth L.V."/>
            <person name="Okwuonu G."/>
            <person name="Santibanez J."/>
            <person name="Warren W.C."/>
            <person name="Mardis E.R."/>
            <person name="Weinstock G.M."/>
            <person name="Wilson R.K."/>
            <person name="Delehaunty K."/>
            <person name="Dooling D."/>
            <person name="Fronik C."/>
            <person name="Fulton L."/>
            <person name="Fulton B."/>
            <person name="Graves T."/>
            <person name="Minx P."/>
            <person name="Sodergren E."/>
            <person name="Birney E."/>
            <person name="Margulies E.H."/>
            <person name="Herrero J."/>
            <person name="Green E.D."/>
            <person name="Haussler D."/>
            <person name="Siepel A."/>
            <person name="Goldman N."/>
            <person name="Pollard K.S."/>
            <person name="Pedersen J.S."/>
            <person name="Lander E.S."/>
            <person name="Kellis M."/>
        </authorList>
    </citation>
    <scope>NUCLEOTIDE SEQUENCE [LARGE SCALE GENOMIC DNA]</scope>
    <source>
        <strain evidence="11 12">Thorbecke inbred</strain>
    </source>
</reference>